<feature type="region of interest" description="Disordered" evidence="1">
    <location>
        <begin position="566"/>
        <end position="597"/>
    </location>
</feature>
<dbReference type="EMBL" id="KV784369">
    <property type="protein sequence ID" value="OEU11157.1"/>
    <property type="molecule type" value="Genomic_DNA"/>
</dbReference>
<evidence type="ECO:0000256" key="1">
    <source>
        <dbReference type="SAM" id="MobiDB-lite"/>
    </source>
</evidence>
<keyword evidence="3" id="KW-1185">Reference proteome</keyword>
<feature type="compositionally biased region" description="Low complexity" evidence="1">
    <location>
        <begin position="566"/>
        <end position="577"/>
    </location>
</feature>
<gene>
    <name evidence="2" type="ORF">FRACYDRAFT_246268</name>
</gene>
<organism evidence="2 3">
    <name type="scientific">Fragilariopsis cylindrus CCMP1102</name>
    <dbReference type="NCBI Taxonomy" id="635003"/>
    <lineage>
        <taxon>Eukaryota</taxon>
        <taxon>Sar</taxon>
        <taxon>Stramenopiles</taxon>
        <taxon>Ochrophyta</taxon>
        <taxon>Bacillariophyta</taxon>
        <taxon>Bacillariophyceae</taxon>
        <taxon>Bacillariophycidae</taxon>
        <taxon>Bacillariales</taxon>
        <taxon>Bacillariaceae</taxon>
        <taxon>Fragilariopsis</taxon>
    </lineage>
</organism>
<reference evidence="2 3" key="1">
    <citation type="submission" date="2016-09" db="EMBL/GenBank/DDBJ databases">
        <title>Extensive genetic diversity and differential bi-allelic expression allows diatom success in the polar Southern Ocean.</title>
        <authorList>
            <consortium name="DOE Joint Genome Institute"/>
            <person name="Mock T."/>
            <person name="Otillar R.P."/>
            <person name="Strauss J."/>
            <person name="Dupont C."/>
            <person name="Frickenhaus S."/>
            <person name="Maumus F."/>
            <person name="Mcmullan M."/>
            <person name="Sanges R."/>
            <person name="Schmutz J."/>
            <person name="Toseland A."/>
            <person name="Valas R."/>
            <person name="Veluchamy A."/>
            <person name="Ward B.J."/>
            <person name="Allen A."/>
            <person name="Barry K."/>
            <person name="Falciatore A."/>
            <person name="Ferrante M."/>
            <person name="Fortunato A.E."/>
            <person name="Gloeckner G."/>
            <person name="Gruber A."/>
            <person name="Hipkin R."/>
            <person name="Janech M."/>
            <person name="Kroth P."/>
            <person name="Leese F."/>
            <person name="Lindquist E."/>
            <person name="Lyon B.R."/>
            <person name="Martin J."/>
            <person name="Mayer C."/>
            <person name="Parker M."/>
            <person name="Quesneville H."/>
            <person name="Raymond J."/>
            <person name="Uhlig C."/>
            <person name="Valentin K.U."/>
            <person name="Worden A.Z."/>
            <person name="Armbrust E.V."/>
            <person name="Bowler C."/>
            <person name="Green B."/>
            <person name="Moulton V."/>
            <person name="Van Oosterhout C."/>
            <person name="Grigoriev I."/>
        </authorList>
    </citation>
    <scope>NUCLEOTIDE SEQUENCE [LARGE SCALE GENOMIC DNA]</scope>
    <source>
        <strain evidence="2 3">CCMP1102</strain>
    </source>
</reference>
<evidence type="ECO:0000313" key="3">
    <source>
        <dbReference type="Proteomes" id="UP000095751"/>
    </source>
</evidence>
<feature type="region of interest" description="Disordered" evidence="1">
    <location>
        <begin position="258"/>
        <end position="285"/>
    </location>
</feature>
<evidence type="ECO:0000313" key="2">
    <source>
        <dbReference type="EMBL" id="OEU11157.1"/>
    </source>
</evidence>
<dbReference type="KEGG" id="fcy:FRACYDRAFT_246268"/>
<feature type="region of interest" description="Disordered" evidence="1">
    <location>
        <begin position="498"/>
        <end position="521"/>
    </location>
</feature>
<proteinExistence type="predicted"/>
<accession>A0A1E7EZ62</accession>
<feature type="compositionally biased region" description="Basic and acidic residues" evidence="1">
    <location>
        <begin position="582"/>
        <end position="597"/>
    </location>
</feature>
<sequence length="637" mass="69724">MKVVTSSYVNLSVFDSHCHRGTRKEIVSVKANEVAPTAAQPAIATTTTTTKNITITRLIREQVEKLKKKMKSDVYSGQQDSRKIAPAIPQDKKIAATPSKQKQKKKEVKTQNQNQTQHKLKKINKKKPRTPNTTTTTTASAASTADIGICKGGGMACIDSSTSPVMLLPGDMMCNNVEMEVLALADTVEAIAGPKNKMSRYLKSKYDVDSTYSEGMTFGNDDDNDDEDGMVGSLISRSIFNCTEGCSLEVDTDGIITASEGGETKRGTILRPPPPAARTLTKQTDSTAATSLFRSLQGMGEEKRTANETADTLNTTMISAITADSDNDHGIGGDTNTERREHLIFARPWNNEEDYDRDLDEEVQLYTSIDSAPFDENIWINFGVEKDDDDFAPRVAGVTDHNDNDDDTLFDAVDDDDDVDIRNIKYPGRVRTVLASNIEKNKTDPKTKDFNAVTTGPTAESVTSDVNVETIRSKLSAKKEKSSLLSSLLATSSKYMKKNEEVEEVRSDGSGGGGGGGVDEEKKAKNYREERHQEMKSLLLATGTATSTINKEKRYQDMKSLLLATGTATSTTKSSRSILRGKGREEDVKQSDDHQDEKIKVTTTMNKTKKSTSSWRESIVNVGGSLFKSNKKSLSSK</sequence>
<dbReference type="AlphaFoldDB" id="A0A1E7EZ62"/>
<feature type="compositionally biased region" description="Basic and acidic residues" evidence="1">
    <location>
        <begin position="498"/>
        <end position="507"/>
    </location>
</feature>
<protein>
    <submittedName>
        <fullName evidence="2">Uncharacterized protein</fullName>
    </submittedName>
</protein>
<dbReference type="Proteomes" id="UP000095751">
    <property type="component" value="Unassembled WGS sequence"/>
</dbReference>
<dbReference type="InParanoid" id="A0A1E7EZ62"/>
<feature type="region of interest" description="Disordered" evidence="1">
    <location>
        <begin position="72"/>
        <end position="140"/>
    </location>
</feature>
<name>A0A1E7EZ62_9STRA</name>
<feature type="compositionally biased region" description="Basic residues" evidence="1">
    <location>
        <begin position="118"/>
        <end position="129"/>
    </location>
</feature>